<name>A0A6M1TEH2_9BACT</name>
<dbReference type="InterPro" id="IPR008969">
    <property type="entry name" value="CarboxyPept-like_regulatory"/>
</dbReference>
<dbReference type="RefSeq" id="WP_165269627.1">
    <property type="nucleotide sequence ID" value="NZ_JAALLS010000016.1"/>
</dbReference>
<dbReference type="InterPro" id="IPR012910">
    <property type="entry name" value="Plug_dom"/>
</dbReference>
<feature type="chain" id="PRO_5026861227" evidence="8">
    <location>
        <begin position="25"/>
        <end position="977"/>
    </location>
</feature>
<keyword evidence="5 7" id="KW-0472">Membrane</keyword>
<evidence type="ECO:0000256" key="7">
    <source>
        <dbReference type="PROSITE-ProRule" id="PRU01360"/>
    </source>
</evidence>
<dbReference type="Gene3D" id="2.40.170.20">
    <property type="entry name" value="TonB-dependent receptor, beta-barrel domain"/>
    <property type="match status" value="1"/>
</dbReference>
<evidence type="ECO:0000313" key="10">
    <source>
        <dbReference type="EMBL" id="NGP89174.1"/>
    </source>
</evidence>
<evidence type="ECO:0000313" key="11">
    <source>
        <dbReference type="Proteomes" id="UP000479132"/>
    </source>
</evidence>
<dbReference type="PROSITE" id="PS52016">
    <property type="entry name" value="TONB_DEPENDENT_REC_3"/>
    <property type="match status" value="1"/>
</dbReference>
<keyword evidence="4 7" id="KW-0812">Transmembrane</keyword>
<dbReference type="Gene3D" id="2.170.130.10">
    <property type="entry name" value="TonB-dependent receptor, plug domain"/>
    <property type="match status" value="1"/>
</dbReference>
<dbReference type="EMBL" id="JAALLS010000016">
    <property type="protein sequence ID" value="NGP89174.1"/>
    <property type="molecule type" value="Genomic_DNA"/>
</dbReference>
<dbReference type="AlphaFoldDB" id="A0A6M1TEH2"/>
<evidence type="ECO:0000256" key="8">
    <source>
        <dbReference type="SAM" id="SignalP"/>
    </source>
</evidence>
<evidence type="ECO:0000256" key="3">
    <source>
        <dbReference type="ARBA" id="ARBA00022452"/>
    </source>
</evidence>
<dbReference type="Proteomes" id="UP000479132">
    <property type="component" value="Unassembled WGS sequence"/>
</dbReference>
<keyword evidence="3 7" id="KW-1134">Transmembrane beta strand</keyword>
<comment type="similarity">
    <text evidence="7">Belongs to the TonB-dependent receptor family.</text>
</comment>
<keyword evidence="11" id="KW-1185">Reference proteome</keyword>
<dbReference type="Pfam" id="PF07715">
    <property type="entry name" value="Plug"/>
    <property type="match status" value="1"/>
</dbReference>
<keyword evidence="2 7" id="KW-0813">Transport</keyword>
<evidence type="ECO:0000256" key="2">
    <source>
        <dbReference type="ARBA" id="ARBA00022448"/>
    </source>
</evidence>
<gene>
    <name evidence="10" type="ORF">G3569_12510</name>
</gene>
<keyword evidence="6 7" id="KW-0998">Cell outer membrane</keyword>
<dbReference type="GO" id="GO:0009279">
    <property type="term" value="C:cell outer membrane"/>
    <property type="evidence" value="ECO:0007669"/>
    <property type="project" value="UniProtKB-SubCell"/>
</dbReference>
<dbReference type="InterPro" id="IPR023997">
    <property type="entry name" value="TonB-dep_OMP_SusC/RagA_CS"/>
</dbReference>
<evidence type="ECO:0000256" key="5">
    <source>
        <dbReference type="ARBA" id="ARBA00023136"/>
    </source>
</evidence>
<comment type="subcellular location">
    <subcellularLocation>
        <location evidence="1 7">Cell outer membrane</location>
        <topology evidence="1 7">Multi-pass membrane protein</topology>
    </subcellularLocation>
</comment>
<protein>
    <submittedName>
        <fullName evidence="10">SusC/RagA family TonB-linked outer membrane protein</fullName>
    </submittedName>
</protein>
<dbReference type="InterPro" id="IPR023996">
    <property type="entry name" value="TonB-dep_OMP_SusC/RagA"/>
</dbReference>
<reference evidence="10 11" key="1">
    <citation type="submission" date="2020-02" db="EMBL/GenBank/DDBJ databases">
        <title>Aliifodinibius halophilus 2W32, complete genome.</title>
        <authorList>
            <person name="Li Y."/>
            <person name="Wu S."/>
        </authorList>
    </citation>
    <scope>NUCLEOTIDE SEQUENCE [LARGE SCALE GENOMIC DNA]</scope>
    <source>
        <strain evidence="10 11">2W32</strain>
    </source>
</reference>
<evidence type="ECO:0000256" key="4">
    <source>
        <dbReference type="ARBA" id="ARBA00022692"/>
    </source>
</evidence>
<dbReference type="NCBIfam" id="TIGR04056">
    <property type="entry name" value="OMP_RagA_SusC"/>
    <property type="match status" value="1"/>
</dbReference>
<dbReference type="InterPro" id="IPR037066">
    <property type="entry name" value="Plug_dom_sf"/>
</dbReference>
<evidence type="ECO:0000256" key="1">
    <source>
        <dbReference type="ARBA" id="ARBA00004571"/>
    </source>
</evidence>
<dbReference type="InterPro" id="IPR039426">
    <property type="entry name" value="TonB-dep_rcpt-like"/>
</dbReference>
<feature type="signal peptide" evidence="8">
    <location>
        <begin position="1"/>
        <end position="24"/>
    </location>
</feature>
<dbReference type="SUPFAM" id="SSF56935">
    <property type="entry name" value="Porins"/>
    <property type="match status" value="1"/>
</dbReference>
<evidence type="ECO:0000259" key="9">
    <source>
        <dbReference type="Pfam" id="PF07715"/>
    </source>
</evidence>
<dbReference type="NCBIfam" id="TIGR04057">
    <property type="entry name" value="SusC_RagA_signa"/>
    <property type="match status" value="1"/>
</dbReference>
<comment type="caution">
    <text evidence="10">The sequence shown here is derived from an EMBL/GenBank/DDBJ whole genome shotgun (WGS) entry which is preliminary data.</text>
</comment>
<dbReference type="Gene3D" id="2.60.40.1120">
    <property type="entry name" value="Carboxypeptidase-like, regulatory domain"/>
    <property type="match status" value="1"/>
</dbReference>
<proteinExistence type="inferred from homology"/>
<dbReference type="Pfam" id="PF13715">
    <property type="entry name" value="CarbopepD_reg_2"/>
    <property type="match status" value="1"/>
</dbReference>
<dbReference type="InterPro" id="IPR036942">
    <property type="entry name" value="Beta-barrel_TonB_sf"/>
</dbReference>
<dbReference type="SUPFAM" id="SSF49464">
    <property type="entry name" value="Carboxypeptidase regulatory domain-like"/>
    <property type="match status" value="1"/>
</dbReference>
<evidence type="ECO:0000256" key="6">
    <source>
        <dbReference type="ARBA" id="ARBA00023237"/>
    </source>
</evidence>
<sequence length="977" mass="107492">MFEKQKITIIGFVLLMFCTLSLQAQDVTVRGIVTSAEDGEPLPAVNVGVQSSDRGTTTGADGTYELTVSSDAVLVFSFIGFETQEVPVNGRETIDVQMVQSTQALEEVFVMGYTQQSKEESSSSVVQVSSEDLNDVTTSSATEALQGKATGVFVTKSTGKPGEGSDIRIRGTGSISAGASPLYVVDGVIGGTVDPGDIKSMTVLKDASATAMYGSRAANGVVVIETKSGSSGDTRINISSTAGWNRHTNGNFEVMNSQQLYNYQQEFNSPILDPAYKDINTDWEDLAFREGVTTKYEATASGGNENTTFYVSGNYYNEEGTLIATGYERFGGRVNVDHQFTDDFKVEARLSGRYTNSDNNPTSALYQSYINMPWDKPYASNGELKTGKETSWIGRDQSNFMYPLQYNFNNENSKNLTTNIRAEYDITDWLYVTSTNRVTYSTYRNESFLDQRTSAGSTNGGELYNYYSQSSSFLSSNLLHFSKEFDKHSLSGVAGFEYERNYSDGMGGTGIGIFSGLEILDVTAEAFSIGGFKTESRFASALTQLTYDYDTTYFLKASYRRDGSSRFGDNNRYGNFYSVGGSWIISNEEILADIEPITNLKLRASYGTTGNADIMIDEEIRNYLAQGLYAYSVQYAGTPASQPDRIANPNLTWEIARMTNVGIDISLYDRVDLTLDIYQKDNEDLLQNVRLPGTTGFNSITKNIGSVRNRGIEIGVSSQNIQSALSWTTDFNISFNSNTVLSLNDGEDIPNGLQRIMEGSELRTWYMREWAGVDPDNGDPLWVKQTKDADGNVISEETTNNYNQATLQKVGSASPDFSGGLRNVVEYKGVRLNTFINFVYGNKIYHSARELFDSDGAYATYNQMVLKDGWSRWQQAGDDATHPKPIFGGNKQSNKPSSRYLEDGSYLRLQNVSLSYSLPSSLLEGVGIRSARIFVSGDNLVTLTNFSGMDPEVGIGGYAGTKYPISKKYLMGIELGL</sequence>
<keyword evidence="8" id="KW-0732">Signal</keyword>
<accession>A0A6M1TEH2</accession>
<feature type="domain" description="TonB-dependent receptor plug" evidence="9">
    <location>
        <begin position="118"/>
        <end position="221"/>
    </location>
</feature>
<organism evidence="10 11">
    <name type="scientific">Fodinibius halophilus</name>
    <dbReference type="NCBI Taxonomy" id="1736908"/>
    <lineage>
        <taxon>Bacteria</taxon>
        <taxon>Pseudomonadati</taxon>
        <taxon>Balneolota</taxon>
        <taxon>Balneolia</taxon>
        <taxon>Balneolales</taxon>
        <taxon>Balneolaceae</taxon>
        <taxon>Fodinibius</taxon>
    </lineage>
</organism>